<dbReference type="InterPro" id="IPR001638">
    <property type="entry name" value="Solute-binding_3/MltF_N"/>
</dbReference>
<reference evidence="4 5" key="1">
    <citation type="submission" date="2016-10" db="EMBL/GenBank/DDBJ databases">
        <authorList>
            <person name="de Groot N.N."/>
        </authorList>
    </citation>
    <scope>NUCLEOTIDE SEQUENCE [LARGE SCALE GENOMIC DNA]</scope>
    <source>
        <strain evidence="4 5">DSM 6059</strain>
    </source>
</reference>
<feature type="domain" description="Solute-binding protein family 3/N-terminal" evidence="3">
    <location>
        <begin position="25"/>
        <end position="262"/>
    </location>
</feature>
<dbReference type="EMBL" id="FOLO01000021">
    <property type="protein sequence ID" value="SFC88042.1"/>
    <property type="molecule type" value="Genomic_DNA"/>
</dbReference>
<name>A0A1I1MSZ4_9GAMM</name>
<gene>
    <name evidence="4" type="ORF">SAMN02745724_02795</name>
</gene>
<evidence type="ECO:0000313" key="5">
    <source>
        <dbReference type="Proteomes" id="UP000198862"/>
    </source>
</evidence>
<dbReference type="RefSeq" id="WP_091985000.1">
    <property type="nucleotide sequence ID" value="NZ_FOLO01000021.1"/>
</dbReference>
<dbReference type="OrthoDB" id="6301342at2"/>
<keyword evidence="5" id="KW-1185">Reference proteome</keyword>
<dbReference type="SMART" id="SM00062">
    <property type="entry name" value="PBPb"/>
    <property type="match status" value="1"/>
</dbReference>
<evidence type="ECO:0000256" key="1">
    <source>
        <dbReference type="ARBA" id="ARBA00010333"/>
    </source>
</evidence>
<dbReference type="PANTHER" id="PTHR35936">
    <property type="entry name" value="MEMBRANE-BOUND LYTIC MUREIN TRANSGLYCOSYLASE F"/>
    <property type="match status" value="1"/>
</dbReference>
<proteinExistence type="inferred from homology"/>
<accession>A0A1I1MSZ4</accession>
<evidence type="ECO:0000313" key="4">
    <source>
        <dbReference type="EMBL" id="SFC88042.1"/>
    </source>
</evidence>
<comment type="similarity">
    <text evidence="1">Belongs to the bacterial solute-binding protein 3 family.</text>
</comment>
<dbReference type="STRING" id="1123010.SAMN02745724_02795"/>
<dbReference type="AlphaFoldDB" id="A0A1I1MSZ4"/>
<dbReference type="Gene3D" id="3.40.190.10">
    <property type="entry name" value="Periplasmic binding protein-like II"/>
    <property type="match status" value="2"/>
</dbReference>
<keyword evidence="2" id="KW-0732">Signal</keyword>
<dbReference type="PANTHER" id="PTHR35936:SF25">
    <property type="entry name" value="ABC TRANSPORTER SUBSTRATE-BINDING PROTEIN"/>
    <property type="match status" value="1"/>
</dbReference>
<evidence type="ECO:0000259" key="3">
    <source>
        <dbReference type="SMART" id="SM00062"/>
    </source>
</evidence>
<dbReference type="SUPFAM" id="SSF53850">
    <property type="entry name" value="Periplasmic binding protein-like II"/>
    <property type="match status" value="1"/>
</dbReference>
<organism evidence="4 5">
    <name type="scientific">Pseudoalteromonas denitrificans DSM 6059</name>
    <dbReference type="NCBI Taxonomy" id="1123010"/>
    <lineage>
        <taxon>Bacteria</taxon>
        <taxon>Pseudomonadati</taxon>
        <taxon>Pseudomonadota</taxon>
        <taxon>Gammaproteobacteria</taxon>
        <taxon>Alteromonadales</taxon>
        <taxon>Pseudoalteromonadaceae</taxon>
        <taxon>Pseudoalteromonas</taxon>
    </lineage>
</organism>
<evidence type="ECO:0000256" key="2">
    <source>
        <dbReference type="ARBA" id="ARBA00022729"/>
    </source>
</evidence>
<protein>
    <submittedName>
        <fullName evidence="4">Amino acid ABC transporter substrate-binding protein, PAAT family</fullName>
    </submittedName>
</protein>
<dbReference type="Pfam" id="PF00497">
    <property type="entry name" value="SBP_bac_3"/>
    <property type="match status" value="1"/>
</dbReference>
<sequence length="265" mass="30400">MLQKLNIIFLALSIYTSTAYGLEKIISVTTLDDYAPFCFLEGLDVIEKTIAPGENLTNFSGYSWDVLRESLHIMGYTIKLRVIPWSRALSDVEIGKADAVFPTAIDAERSKIFSFSNEYVNETKFLIYVSKDSQIKWTDLQSLAGFTIAVKRGFYYGKKWKEADYINKYIVGDVLQGFGMLDKQRIAGFLGYERNWDYILKHHGWASKYKKLPPFGGSKEYLATLKTNPRAKEFLTAFDVGKQKLIENGRLAKIHEKWFGETFIK</sequence>
<dbReference type="Proteomes" id="UP000198862">
    <property type="component" value="Unassembled WGS sequence"/>
</dbReference>